<dbReference type="AlphaFoldDB" id="A0A0E9PLJ2"/>
<sequence>MAQPSATRRWLHKVCGETLSQWNEGWSQ</sequence>
<proteinExistence type="predicted"/>
<dbReference type="EMBL" id="GBXM01103218">
    <property type="protein sequence ID" value="JAH05359.1"/>
    <property type="molecule type" value="Transcribed_RNA"/>
</dbReference>
<organism evidence="1">
    <name type="scientific">Anguilla anguilla</name>
    <name type="common">European freshwater eel</name>
    <name type="synonym">Muraena anguilla</name>
    <dbReference type="NCBI Taxonomy" id="7936"/>
    <lineage>
        <taxon>Eukaryota</taxon>
        <taxon>Metazoa</taxon>
        <taxon>Chordata</taxon>
        <taxon>Craniata</taxon>
        <taxon>Vertebrata</taxon>
        <taxon>Euteleostomi</taxon>
        <taxon>Actinopterygii</taxon>
        <taxon>Neopterygii</taxon>
        <taxon>Teleostei</taxon>
        <taxon>Anguilliformes</taxon>
        <taxon>Anguillidae</taxon>
        <taxon>Anguilla</taxon>
    </lineage>
</organism>
<name>A0A0E9PLJ2_ANGAN</name>
<accession>A0A0E9PLJ2</accession>
<evidence type="ECO:0000313" key="1">
    <source>
        <dbReference type="EMBL" id="JAH05359.1"/>
    </source>
</evidence>
<reference evidence="1" key="1">
    <citation type="submission" date="2014-11" db="EMBL/GenBank/DDBJ databases">
        <authorList>
            <person name="Amaro Gonzalez C."/>
        </authorList>
    </citation>
    <scope>NUCLEOTIDE SEQUENCE</scope>
</reference>
<protein>
    <submittedName>
        <fullName evidence="1">Uncharacterized protein</fullName>
    </submittedName>
</protein>
<reference evidence="1" key="2">
    <citation type="journal article" date="2015" name="Fish Shellfish Immunol.">
        <title>Early steps in the European eel (Anguilla anguilla)-Vibrio vulnificus interaction in the gills: Role of the RtxA13 toxin.</title>
        <authorList>
            <person name="Callol A."/>
            <person name="Pajuelo D."/>
            <person name="Ebbesson L."/>
            <person name="Teles M."/>
            <person name="MacKenzie S."/>
            <person name="Amaro C."/>
        </authorList>
    </citation>
    <scope>NUCLEOTIDE SEQUENCE</scope>
</reference>